<name>A0ABD2A774_VESSQ</name>
<accession>A0ABD2A774</accession>
<evidence type="ECO:0000256" key="1">
    <source>
        <dbReference type="SAM" id="MobiDB-lite"/>
    </source>
</evidence>
<sequence length="105" mass="11522">MVKVRAIWCGTWKSLEMRTGEDDDKEEPEGPKKPEKEAETFLGIRFSCLLRDPSKTGIFRFKVSPNVTMRAATPMGASVAEPLLAMVDTKRIGNVVSFACEAASG</sequence>
<organism evidence="2 3">
    <name type="scientific">Vespula squamosa</name>
    <name type="common">Southern yellow jacket</name>
    <name type="synonym">Wasp</name>
    <dbReference type="NCBI Taxonomy" id="30214"/>
    <lineage>
        <taxon>Eukaryota</taxon>
        <taxon>Metazoa</taxon>
        <taxon>Ecdysozoa</taxon>
        <taxon>Arthropoda</taxon>
        <taxon>Hexapoda</taxon>
        <taxon>Insecta</taxon>
        <taxon>Pterygota</taxon>
        <taxon>Neoptera</taxon>
        <taxon>Endopterygota</taxon>
        <taxon>Hymenoptera</taxon>
        <taxon>Apocrita</taxon>
        <taxon>Aculeata</taxon>
        <taxon>Vespoidea</taxon>
        <taxon>Vespidae</taxon>
        <taxon>Vespinae</taxon>
        <taxon>Vespula</taxon>
    </lineage>
</organism>
<dbReference type="AlphaFoldDB" id="A0ABD2A774"/>
<evidence type="ECO:0000313" key="3">
    <source>
        <dbReference type="Proteomes" id="UP001607302"/>
    </source>
</evidence>
<dbReference type="Proteomes" id="UP001607302">
    <property type="component" value="Unassembled WGS sequence"/>
</dbReference>
<evidence type="ECO:0000313" key="2">
    <source>
        <dbReference type="EMBL" id="KAL2716182.1"/>
    </source>
</evidence>
<feature type="compositionally biased region" description="Basic and acidic residues" evidence="1">
    <location>
        <begin position="28"/>
        <end position="38"/>
    </location>
</feature>
<proteinExistence type="predicted"/>
<dbReference type="EMBL" id="JAUDFV010000154">
    <property type="protein sequence ID" value="KAL2716182.1"/>
    <property type="molecule type" value="Genomic_DNA"/>
</dbReference>
<gene>
    <name evidence="2" type="ORF">V1478_013858</name>
</gene>
<keyword evidence="3" id="KW-1185">Reference proteome</keyword>
<reference evidence="2 3" key="1">
    <citation type="journal article" date="2024" name="Ann. Entomol. Soc. Am.">
        <title>Genomic analyses of the southern and eastern yellowjacket wasps (Hymenoptera: Vespidae) reveal evolutionary signatures of social life.</title>
        <authorList>
            <person name="Catto M.A."/>
            <person name="Caine P.B."/>
            <person name="Orr S.E."/>
            <person name="Hunt B.G."/>
            <person name="Goodisman M.A.D."/>
        </authorList>
    </citation>
    <scope>NUCLEOTIDE SEQUENCE [LARGE SCALE GENOMIC DNA]</scope>
    <source>
        <strain evidence="2">233</strain>
        <tissue evidence="2">Head and thorax</tissue>
    </source>
</reference>
<protein>
    <submittedName>
        <fullName evidence="2">Uncharacterized protein</fullName>
    </submittedName>
</protein>
<comment type="caution">
    <text evidence="2">The sequence shown here is derived from an EMBL/GenBank/DDBJ whole genome shotgun (WGS) entry which is preliminary data.</text>
</comment>
<feature type="region of interest" description="Disordered" evidence="1">
    <location>
        <begin position="18"/>
        <end position="38"/>
    </location>
</feature>